<feature type="region of interest" description="Disordered" evidence="10">
    <location>
        <begin position="291"/>
        <end position="409"/>
    </location>
</feature>
<dbReference type="PANTHER" id="PTHR13145:SF0">
    <property type="entry name" value="E3 UBIQUITIN-PROTEIN LIGASE MARCHF6"/>
    <property type="match status" value="1"/>
</dbReference>
<comment type="subcellular location">
    <subcellularLocation>
        <location evidence="2">Membrane</location>
        <topology evidence="2">Multi-pass membrane protein</topology>
    </subcellularLocation>
</comment>
<organism evidence="13 14">
    <name type="scientific">Linderina pennispora</name>
    <dbReference type="NCBI Taxonomy" id="61395"/>
    <lineage>
        <taxon>Eukaryota</taxon>
        <taxon>Fungi</taxon>
        <taxon>Fungi incertae sedis</taxon>
        <taxon>Zoopagomycota</taxon>
        <taxon>Kickxellomycotina</taxon>
        <taxon>Kickxellomycetes</taxon>
        <taxon>Kickxellales</taxon>
        <taxon>Kickxellaceae</taxon>
        <taxon>Linderina</taxon>
    </lineage>
</organism>
<evidence type="ECO:0000259" key="12">
    <source>
        <dbReference type="Pfam" id="PF23113"/>
    </source>
</evidence>
<feature type="domain" description="E3 ubiquitin-protein ligase MARCHF6-like C-terminal" evidence="12">
    <location>
        <begin position="1312"/>
        <end position="1503"/>
    </location>
</feature>
<dbReference type="GeneID" id="63802275"/>
<feature type="region of interest" description="Disordered" evidence="10">
    <location>
        <begin position="1547"/>
        <end position="1566"/>
    </location>
</feature>
<dbReference type="InterPro" id="IPR056521">
    <property type="entry name" value="MARCHF6-like_C"/>
</dbReference>
<feature type="region of interest" description="Disordered" evidence="10">
    <location>
        <begin position="473"/>
        <end position="517"/>
    </location>
</feature>
<feature type="transmembrane region" description="Helical" evidence="11">
    <location>
        <begin position="567"/>
        <end position="587"/>
    </location>
</feature>
<evidence type="ECO:0000256" key="1">
    <source>
        <dbReference type="ARBA" id="ARBA00000900"/>
    </source>
</evidence>
<feature type="transmembrane region" description="Helical" evidence="11">
    <location>
        <begin position="1013"/>
        <end position="1032"/>
    </location>
</feature>
<feature type="transmembrane region" description="Helical" evidence="11">
    <location>
        <begin position="1333"/>
        <end position="1358"/>
    </location>
</feature>
<name>A0A1Y1W620_9FUNG</name>
<feature type="region of interest" description="Disordered" evidence="10">
    <location>
        <begin position="422"/>
        <end position="451"/>
    </location>
</feature>
<feature type="transmembrane region" description="Helical" evidence="11">
    <location>
        <begin position="811"/>
        <end position="829"/>
    </location>
</feature>
<evidence type="ECO:0000256" key="3">
    <source>
        <dbReference type="ARBA" id="ARBA00004906"/>
    </source>
</evidence>
<dbReference type="Proteomes" id="UP000193922">
    <property type="component" value="Unassembled WGS sequence"/>
</dbReference>
<dbReference type="GO" id="GO:0061630">
    <property type="term" value="F:ubiquitin protein ligase activity"/>
    <property type="evidence" value="ECO:0007669"/>
    <property type="project" value="UniProtKB-EC"/>
</dbReference>
<dbReference type="STRING" id="61395.A0A1Y1W620"/>
<dbReference type="OrthoDB" id="264354at2759"/>
<gene>
    <name evidence="13" type="ORF">DL89DRAFT_258660</name>
</gene>
<evidence type="ECO:0000256" key="8">
    <source>
        <dbReference type="ARBA" id="ARBA00022989"/>
    </source>
</evidence>
<dbReference type="GO" id="GO:0005789">
    <property type="term" value="C:endoplasmic reticulum membrane"/>
    <property type="evidence" value="ECO:0007669"/>
    <property type="project" value="TreeGrafter"/>
</dbReference>
<feature type="transmembrane region" description="Helical" evidence="11">
    <location>
        <begin position="1236"/>
        <end position="1260"/>
    </location>
</feature>
<comment type="catalytic activity">
    <reaction evidence="1">
        <text>S-ubiquitinyl-[E2 ubiquitin-conjugating enzyme]-L-cysteine + [acceptor protein]-L-lysine = [E2 ubiquitin-conjugating enzyme]-L-cysteine + N(6)-ubiquitinyl-[acceptor protein]-L-lysine.</text>
        <dbReference type="EC" id="2.3.2.27"/>
    </reaction>
</comment>
<feature type="transmembrane region" description="Helical" evidence="11">
    <location>
        <begin position="841"/>
        <end position="865"/>
    </location>
</feature>
<keyword evidence="5" id="KW-0808">Transferase</keyword>
<dbReference type="EC" id="2.3.2.27" evidence="4"/>
<feature type="transmembrane region" description="Helical" evidence="11">
    <location>
        <begin position="1470"/>
        <end position="1495"/>
    </location>
</feature>
<feature type="compositionally biased region" description="Acidic residues" evidence="10">
    <location>
        <begin position="434"/>
        <end position="448"/>
    </location>
</feature>
<keyword evidence="6 11" id="KW-0812">Transmembrane</keyword>
<dbReference type="Pfam" id="PF23113">
    <property type="entry name" value="MARCHF6_C"/>
    <property type="match status" value="1"/>
</dbReference>
<feature type="compositionally biased region" description="Low complexity" evidence="10">
    <location>
        <begin position="376"/>
        <end position="392"/>
    </location>
</feature>
<protein>
    <recommendedName>
        <fullName evidence="4">RING-type E3 ubiquitin transferase</fullName>
        <ecNumber evidence="4">2.3.2.27</ecNumber>
    </recommendedName>
</protein>
<keyword evidence="8 11" id="KW-1133">Transmembrane helix</keyword>
<keyword evidence="9 11" id="KW-0472">Membrane</keyword>
<feature type="compositionally biased region" description="Basic and acidic residues" evidence="10">
    <location>
        <begin position="422"/>
        <end position="433"/>
    </location>
</feature>
<keyword evidence="14" id="KW-1185">Reference proteome</keyword>
<dbReference type="GO" id="GO:0036503">
    <property type="term" value="P:ERAD pathway"/>
    <property type="evidence" value="ECO:0007669"/>
    <property type="project" value="TreeGrafter"/>
</dbReference>
<comment type="pathway">
    <text evidence="3">Protein modification; protein ubiquitination.</text>
</comment>
<dbReference type="PANTHER" id="PTHR13145">
    <property type="entry name" value="SSM4 PROTEIN"/>
    <property type="match status" value="1"/>
</dbReference>
<evidence type="ECO:0000256" key="10">
    <source>
        <dbReference type="SAM" id="MobiDB-lite"/>
    </source>
</evidence>
<proteinExistence type="predicted"/>
<evidence type="ECO:0000256" key="2">
    <source>
        <dbReference type="ARBA" id="ARBA00004141"/>
    </source>
</evidence>
<keyword evidence="7" id="KW-0833">Ubl conjugation pathway</keyword>
<evidence type="ECO:0000313" key="13">
    <source>
        <dbReference type="EMBL" id="ORX68825.1"/>
    </source>
</evidence>
<feature type="transmembrane region" description="Helical" evidence="11">
    <location>
        <begin position="1272"/>
        <end position="1293"/>
    </location>
</feature>
<feature type="transmembrane region" description="Helical" evidence="11">
    <location>
        <begin position="964"/>
        <end position="986"/>
    </location>
</feature>
<feature type="region of interest" description="Disordered" evidence="10">
    <location>
        <begin position="245"/>
        <end position="273"/>
    </location>
</feature>
<evidence type="ECO:0000256" key="11">
    <source>
        <dbReference type="SAM" id="Phobius"/>
    </source>
</evidence>
<evidence type="ECO:0000256" key="4">
    <source>
        <dbReference type="ARBA" id="ARBA00012483"/>
    </source>
</evidence>
<evidence type="ECO:0000313" key="14">
    <source>
        <dbReference type="Proteomes" id="UP000193922"/>
    </source>
</evidence>
<comment type="caution">
    <text evidence="13">The sequence shown here is derived from an EMBL/GenBank/DDBJ whole genome shotgun (WGS) entry which is preliminary data.</text>
</comment>
<feature type="transmembrane region" description="Helical" evidence="11">
    <location>
        <begin position="1422"/>
        <end position="1450"/>
    </location>
</feature>
<dbReference type="EMBL" id="MCFD01000009">
    <property type="protein sequence ID" value="ORX68825.1"/>
    <property type="molecule type" value="Genomic_DNA"/>
</dbReference>
<accession>A0A1Y1W620</accession>
<dbReference type="RefSeq" id="XP_040742607.1">
    <property type="nucleotide sequence ID" value="XM_040885627.1"/>
</dbReference>
<sequence length="1566" mass="174010">MEAMLCPLAPAPRLEEWLTHSNKKYCELCGHEYAFTPLYDPNMPESIPKRIIVRQMLANLLGVLGTGLRWLAVVNPVACGAAVYCVLVDALLLLERGDTDATNATMQANSAGAVITAGSRFVDHASWREWYLAVRDNNTIWRDYIVYGCSRGIVVKRTSMLWLKSSVEGLAKCVEGGVITVFTVLAFLALFLLRDWIVINMPAPDDLVDQVEQQINNNNIAIAQDRQRLERLHRPLFERRPLDVPVLDDLPPNERPIGQQPEEQPAIQHHEEEQHTGWAYAEEAFVADVDGLADGSDNDDMPDIPTMSAIRRTSADPSPLVGIISPLLSVGGVDTGKGKGKGKERAPTQSSASDDAWSFVFGESSSSASGSGGNADSGAHTGAASTAAAAGARNDRPEPDNDMPPTFTTEHSQGLVVHAEQRLHENPDNGNARDDEDQWEDESDDDEEVQRQRQLAVLREFQRARQMEGLHLDHLLRPNPGPNPADPQQPRQQPQRRMRLRQQEANADAPVPNVGNRNQVLGEQEDLDEDQNQPDPALDPDFVDFEGADGLLEAMGFRGPITNAIQYFILVLIVVALILALGAWIPYVTGRAVLASHPIRLMLYPVHACIEVIDMTTEFVVDTVLPMAWVPVRPIFATATNLLGPVLLPVLSLAFPGLRESLAGTGGGASSLWDSLASPSVRSLLLEELRQSWIIELLFPWISTAATGSTSDLPTKTVPDSIVAGAADAYANAIDIARNALDSIMPGIVSQASAGVDTLLASAQRGLDGISQVPDWEKEIWSQFIEWGIPIDKVSVMLQNAAVGHTLHDRLVTIGVGHTTVFVMCWFIVRYTPRILRHTLIYTVAHMLLLMLKVIVFVTVELVMFPIMCGFCLDVSLLPLQAGSSIASRIAFLAAHTRLSLFLHWMFGMVFMYHFANFVAYCREVLRPGLLWFIRDPNDPQFRPMRDILEGSLKQQMRKIWTGAIMYFSIIFVCFGLTFVVLTSLFKSVYPMHWGIGRWPESKQHLTTRDLTAGLPIDLLFLHFLLPVAIAWGRPLEILGSVFRHWWRAAAGAVRLTEFVIGERNILDEGRWIINGIPAPLPKLWMPVGVVQTVFAEFESTFTDEARTGTADGALPTDEYRRRLQNAIDEALLETHPEVRFILDGQNVRAPSIDTVPIVHGRRMIVPVDAHGRPTEDRYDYEAADGPNREVEINRGRNIPPQAPEDRDRDLRYKAENYRIIHVPPMFSAHMVAYMALTWLAMGLVIGVVLTSSIVIGRAIYSELWGLDTHDIHAFALGLLVVLVTSAIAHWVVKRAVELLDRGTDRPARLRELWSQASRVWATTWKLAVTGTAFYVVVPAIYGIVLEVYLITVVRQYLQDAGIGEIMSRTLRQVMLRNWLFSILQLRVIVSLLHFMPDLFWSREMDRLFTGPPHTWHVMRGLYVFALPAIALSLVSAALPIGLTSFIMWRSGSLDAETFASIFELEDIELLAWSSKVIMIVSVMCGAAFQGIVVYRRWSRYVRDRAYLVGQQLLNLDGTGVEANGRGPQPENAEEIAHADIVANNNNNNNENDVAEPAEGGAAEVF</sequence>
<evidence type="ECO:0000256" key="9">
    <source>
        <dbReference type="ARBA" id="ARBA00023136"/>
    </source>
</evidence>
<evidence type="ECO:0000256" key="5">
    <source>
        <dbReference type="ARBA" id="ARBA00022679"/>
    </source>
</evidence>
<feature type="transmembrane region" description="Helical" evidence="11">
    <location>
        <begin position="1378"/>
        <end position="1401"/>
    </location>
</feature>
<evidence type="ECO:0000256" key="7">
    <source>
        <dbReference type="ARBA" id="ARBA00022786"/>
    </source>
</evidence>
<evidence type="ECO:0000256" key="6">
    <source>
        <dbReference type="ARBA" id="ARBA00022692"/>
    </source>
</evidence>
<feature type="transmembrane region" description="Helical" evidence="11">
    <location>
        <begin position="902"/>
        <end position="922"/>
    </location>
</feature>
<reference evidence="13 14" key="1">
    <citation type="submission" date="2016-07" db="EMBL/GenBank/DDBJ databases">
        <title>Pervasive Adenine N6-methylation of Active Genes in Fungi.</title>
        <authorList>
            <consortium name="DOE Joint Genome Institute"/>
            <person name="Mondo S.J."/>
            <person name="Dannebaum R.O."/>
            <person name="Kuo R.C."/>
            <person name="Labutti K."/>
            <person name="Haridas S."/>
            <person name="Kuo A."/>
            <person name="Salamov A."/>
            <person name="Ahrendt S.R."/>
            <person name="Lipzen A."/>
            <person name="Sullivan W."/>
            <person name="Andreopoulos W.B."/>
            <person name="Clum A."/>
            <person name="Lindquist E."/>
            <person name="Daum C."/>
            <person name="Ramamoorthy G.K."/>
            <person name="Gryganskyi A."/>
            <person name="Culley D."/>
            <person name="Magnuson J.K."/>
            <person name="James T.Y."/>
            <person name="O'Malley M.A."/>
            <person name="Stajich J.E."/>
            <person name="Spatafora J.W."/>
            <person name="Visel A."/>
            <person name="Grigoriev I.V."/>
        </authorList>
    </citation>
    <scope>NUCLEOTIDE SEQUENCE [LARGE SCALE GENOMIC DNA]</scope>
    <source>
        <strain evidence="13 14">ATCC 12442</strain>
    </source>
</reference>